<dbReference type="Gene3D" id="3.30.930.10">
    <property type="entry name" value="Bira Bifunctional Protein, Domain 2"/>
    <property type="match status" value="1"/>
</dbReference>
<keyword evidence="11" id="KW-0460">Magnesium</keyword>
<gene>
    <name evidence="17" type="ORF">HK099_006984</name>
</gene>
<evidence type="ECO:0000256" key="3">
    <source>
        <dbReference type="ARBA" id="ARBA00007438"/>
    </source>
</evidence>
<dbReference type="InterPro" id="IPR005146">
    <property type="entry name" value="B3/B4_tRNA-bd"/>
</dbReference>
<evidence type="ECO:0000256" key="6">
    <source>
        <dbReference type="ARBA" id="ARBA00022490"/>
    </source>
</evidence>
<dbReference type="AlphaFoldDB" id="A0AAD5TXN3"/>
<dbReference type="EMBL" id="JADGJW010000640">
    <property type="protein sequence ID" value="KAJ3214221.1"/>
    <property type="molecule type" value="Genomic_DNA"/>
</dbReference>
<dbReference type="SUPFAM" id="SSF55681">
    <property type="entry name" value="Class II aaRS and biotin synthetases"/>
    <property type="match status" value="1"/>
</dbReference>
<evidence type="ECO:0000256" key="7">
    <source>
        <dbReference type="ARBA" id="ARBA00022598"/>
    </source>
</evidence>
<comment type="similarity">
    <text evidence="3">Belongs to the phenylalanyl-tRNA synthetase beta subunit family. Type 2 subfamily.</text>
</comment>
<evidence type="ECO:0000259" key="16">
    <source>
        <dbReference type="PROSITE" id="PS51483"/>
    </source>
</evidence>
<dbReference type="Gene3D" id="3.30.56.10">
    <property type="match status" value="2"/>
</dbReference>
<dbReference type="InterPro" id="IPR045864">
    <property type="entry name" value="aa-tRNA-synth_II/BPL/LPL"/>
</dbReference>
<evidence type="ECO:0000256" key="13">
    <source>
        <dbReference type="ARBA" id="ARBA00023146"/>
    </source>
</evidence>
<dbReference type="PANTHER" id="PTHR10947:SF0">
    <property type="entry name" value="PHENYLALANINE--TRNA LIGASE BETA SUBUNIT"/>
    <property type="match status" value="1"/>
</dbReference>
<dbReference type="SUPFAM" id="SSF56037">
    <property type="entry name" value="PheT/TilS domain"/>
    <property type="match status" value="1"/>
</dbReference>
<evidence type="ECO:0000256" key="5">
    <source>
        <dbReference type="ARBA" id="ARBA00012814"/>
    </source>
</evidence>
<keyword evidence="13" id="KW-0030">Aminoacyl-tRNA synthetase</keyword>
<keyword evidence="7" id="KW-0436">Ligase</keyword>
<keyword evidence="6" id="KW-0963">Cytoplasm</keyword>
<evidence type="ECO:0000313" key="18">
    <source>
        <dbReference type="Proteomes" id="UP001211065"/>
    </source>
</evidence>
<keyword evidence="9" id="KW-0547">Nucleotide-binding</keyword>
<keyword evidence="8" id="KW-0479">Metal-binding</keyword>
<dbReference type="GO" id="GO:0003723">
    <property type="term" value="F:RNA binding"/>
    <property type="evidence" value="ECO:0007669"/>
    <property type="project" value="InterPro"/>
</dbReference>
<dbReference type="InterPro" id="IPR009061">
    <property type="entry name" value="DNA-bd_dom_put_sf"/>
</dbReference>
<dbReference type="SMART" id="SM00874">
    <property type="entry name" value="B5"/>
    <property type="match status" value="1"/>
</dbReference>
<keyword evidence="10" id="KW-0067">ATP-binding</keyword>
<keyword evidence="12" id="KW-0648">Protein biosynthesis</keyword>
<evidence type="ECO:0000256" key="12">
    <source>
        <dbReference type="ARBA" id="ARBA00022917"/>
    </source>
</evidence>
<dbReference type="InterPro" id="IPR041616">
    <property type="entry name" value="PheRS_beta_core"/>
</dbReference>
<dbReference type="SMART" id="SM00873">
    <property type="entry name" value="B3_4"/>
    <property type="match status" value="1"/>
</dbReference>
<comment type="catalytic activity">
    <reaction evidence="15">
        <text>tRNA(Phe) + L-phenylalanine + ATP = L-phenylalanyl-tRNA(Phe) + AMP + diphosphate + H(+)</text>
        <dbReference type="Rhea" id="RHEA:19413"/>
        <dbReference type="Rhea" id="RHEA-COMP:9668"/>
        <dbReference type="Rhea" id="RHEA-COMP:9699"/>
        <dbReference type="ChEBI" id="CHEBI:15378"/>
        <dbReference type="ChEBI" id="CHEBI:30616"/>
        <dbReference type="ChEBI" id="CHEBI:33019"/>
        <dbReference type="ChEBI" id="CHEBI:58095"/>
        <dbReference type="ChEBI" id="CHEBI:78442"/>
        <dbReference type="ChEBI" id="CHEBI:78531"/>
        <dbReference type="ChEBI" id="CHEBI:456215"/>
        <dbReference type="EC" id="6.1.1.20"/>
    </reaction>
</comment>
<keyword evidence="18" id="KW-1185">Reference proteome</keyword>
<dbReference type="Pfam" id="PF03484">
    <property type="entry name" value="B5"/>
    <property type="match status" value="1"/>
</dbReference>
<feature type="domain" description="B5" evidence="16">
    <location>
        <begin position="286"/>
        <end position="364"/>
    </location>
</feature>
<dbReference type="InterPro" id="IPR004531">
    <property type="entry name" value="Phe-tRNA-synth_IIc_bsu_arc_euk"/>
</dbReference>
<comment type="caution">
    <text evidence="17">The sequence shown here is derived from an EMBL/GenBank/DDBJ whole genome shotgun (WGS) entry which is preliminary data.</text>
</comment>
<dbReference type="InterPro" id="IPR040659">
    <property type="entry name" value="PhetRS_B1"/>
</dbReference>
<evidence type="ECO:0000256" key="11">
    <source>
        <dbReference type="ARBA" id="ARBA00022842"/>
    </source>
</evidence>
<evidence type="ECO:0000256" key="15">
    <source>
        <dbReference type="ARBA" id="ARBA00049255"/>
    </source>
</evidence>
<dbReference type="GO" id="GO:0005524">
    <property type="term" value="F:ATP binding"/>
    <property type="evidence" value="ECO:0007669"/>
    <property type="project" value="UniProtKB-KW"/>
</dbReference>
<evidence type="ECO:0000256" key="1">
    <source>
        <dbReference type="ARBA" id="ARBA00001946"/>
    </source>
</evidence>
<dbReference type="InterPro" id="IPR005147">
    <property type="entry name" value="tRNA_synthase_B5-dom"/>
</dbReference>
<dbReference type="InterPro" id="IPR020825">
    <property type="entry name" value="Phe-tRNA_synthase-like_B3/B4"/>
</dbReference>
<dbReference type="PANTHER" id="PTHR10947">
    <property type="entry name" value="PHENYLALANYL-TRNA SYNTHETASE BETA CHAIN AND LEUCINE-RICH REPEAT-CONTAINING PROTEIN 47"/>
    <property type="match status" value="1"/>
</dbReference>
<dbReference type="Gene3D" id="3.50.40.10">
    <property type="entry name" value="Phenylalanyl-trna Synthetase, Chain B, domain 3"/>
    <property type="match status" value="1"/>
</dbReference>
<comment type="subunit">
    <text evidence="4">Tetramer of two alpha and two beta subunits.</text>
</comment>
<dbReference type="PROSITE" id="PS51483">
    <property type="entry name" value="B5"/>
    <property type="match status" value="1"/>
</dbReference>
<accession>A0AAD5TXN3</accession>
<dbReference type="EC" id="6.1.1.20" evidence="5"/>
<dbReference type="Pfam" id="PF03483">
    <property type="entry name" value="B3_4"/>
    <property type="match status" value="1"/>
</dbReference>
<dbReference type="GO" id="GO:0000287">
    <property type="term" value="F:magnesium ion binding"/>
    <property type="evidence" value="ECO:0007669"/>
    <property type="project" value="InterPro"/>
</dbReference>
<dbReference type="Pfam" id="PF18262">
    <property type="entry name" value="PhetRS_B1"/>
    <property type="match status" value="1"/>
</dbReference>
<dbReference type="Pfam" id="PF17759">
    <property type="entry name" value="tRNA_synthFbeta"/>
    <property type="match status" value="1"/>
</dbReference>
<reference evidence="17" key="1">
    <citation type="submission" date="2020-05" db="EMBL/GenBank/DDBJ databases">
        <title>Phylogenomic resolution of chytrid fungi.</title>
        <authorList>
            <person name="Stajich J.E."/>
            <person name="Amses K."/>
            <person name="Simmons R."/>
            <person name="Seto K."/>
            <person name="Myers J."/>
            <person name="Bonds A."/>
            <person name="Quandt C.A."/>
            <person name="Barry K."/>
            <person name="Liu P."/>
            <person name="Grigoriev I."/>
            <person name="Longcore J.E."/>
            <person name="James T.Y."/>
        </authorList>
    </citation>
    <scope>NUCLEOTIDE SEQUENCE</scope>
    <source>
        <strain evidence="17">JEL0476</strain>
    </source>
</reference>
<name>A0AAD5TXN3_9FUNG</name>
<evidence type="ECO:0000256" key="14">
    <source>
        <dbReference type="ARBA" id="ARBA00033189"/>
    </source>
</evidence>
<dbReference type="GO" id="GO:0004826">
    <property type="term" value="F:phenylalanine-tRNA ligase activity"/>
    <property type="evidence" value="ECO:0007669"/>
    <property type="project" value="UniProtKB-EC"/>
</dbReference>
<dbReference type="SUPFAM" id="SSF46955">
    <property type="entry name" value="Putative DNA-binding domain"/>
    <property type="match status" value="1"/>
</dbReference>
<dbReference type="GO" id="GO:0006432">
    <property type="term" value="P:phenylalanyl-tRNA aminoacylation"/>
    <property type="evidence" value="ECO:0007669"/>
    <property type="project" value="InterPro"/>
</dbReference>
<dbReference type="GO" id="GO:0009328">
    <property type="term" value="C:phenylalanine-tRNA ligase complex"/>
    <property type="evidence" value="ECO:0007669"/>
    <property type="project" value="TreeGrafter"/>
</dbReference>
<comment type="cofactor">
    <cofactor evidence="1">
        <name>Mg(2+)</name>
        <dbReference type="ChEBI" id="CHEBI:18420"/>
    </cofactor>
</comment>
<dbReference type="FunFam" id="3.50.40.10:FF:000002">
    <property type="entry name" value="phenylalanine--tRNA ligase beta subunit"/>
    <property type="match status" value="1"/>
</dbReference>
<organism evidence="17 18">
    <name type="scientific">Clydaea vesicula</name>
    <dbReference type="NCBI Taxonomy" id="447962"/>
    <lineage>
        <taxon>Eukaryota</taxon>
        <taxon>Fungi</taxon>
        <taxon>Fungi incertae sedis</taxon>
        <taxon>Chytridiomycota</taxon>
        <taxon>Chytridiomycota incertae sedis</taxon>
        <taxon>Chytridiomycetes</taxon>
        <taxon>Lobulomycetales</taxon>
        <taxon>Lobulomycetaceae</taxon>
        <taxon>Clydaea</taxon>
    </lineage>
</organism>
<protein>
    <recommendedName>
        <fullName evidence="5">phenylalanine--tRNA ligase</fullName>
        <ecNumber evidence="5">6.1.1.20</ecNumber>
    </recommendedName>
    <alternativeName>
        <fullName evidence="14">Phenylalanyl-tRNA synthetase beta subunit</fullName>
    </alternativeName>
</protein>
<dbReference type="InterPro" id="IPR045060">
    <property type="entry name" value="Phe-tRNA-ligase_IIc_bsu"/>
</dbReference>
<evidence type="ECO:0000256" key="10">
    <source>
        <dbReference type="ARBA" id="ARBA00022840"/>
    </source>
</evidence>
<proteinExistence type="inferred from homology"/>
<sequence length="576" mass="64956">MAMKEVGAVTVDNAAKSKKAKEVVTENKAVEDVKIAKKELSTRPIYRIDIPANRIDLLCPEGLTRALKVYLGGFDIPKYKVVCPKKPQQLLVKAETGQIRPYAVAAILRDITFTQESYNNFIDLQEKLHGNICRNRKLVAIGTHDLDTIEGPFFYEALPPKDINFIPLSQTSQFNGETLFEYYRTEKTNKLKKYLHIIEDSPVFPVIKDRNGIVLSLPPIINSEHSKIKLTTKNVFIECTATDLTKAKIVLNDVVLMFSEYCKEKFTVEAVEVINADKSKVLYPDLSSRIVETTTDFISSCIGVSKNILTPQKIVSLLKKMSVEAKNEGEKIIVQVPPTRSDILHPCDIMEDVAVAYGFNNIPESIPNCNTVSAPFNLNKFSDQIRYEIALCGYTEVLPLILCSHDENFAFLQKMDDLSEAVKLANPKTFEYQVVRTSLMPGILKTLKESRKHGLPLKLFEVSDVVFKDDSLERRARNQRNICVAHCDTHSGFGPIHGVLDALMIKLGVKHVKIGEDNGYYIKESKHPTYFQGRKADIYYNNKVVGVFGVVHPSVLRKFEISYPTSCLELNIEPFL</sequence>
<comment type="subcellular location">
    <subcellularLocation>
        <location evidence="2">Cytoplasm</location>
    </subcellularLocation>
</comment>
<evidence type="ECO:0000256" key="4">
    <source>
        <dbReference type="ARBA" id="ARBA00011209"/>
    </source>
</evidence>
<evidence type="ECO:0000256" key="8">
    <source>
        <dbReference type="ARBA" id="ARBA00022723"/>
    </source>
</evidence>
<evidence type="ECO:0000313" key="17">
    <source>
        <dbReference type="EMBL" id="KAJ3214221.1"/>
    </source>
</evidence>
<evidence type="ECO:0000256" key="2">
    <source>
        <dbReference type="ARBA" id="ARBA00004496"/>
    </source>
</evidence>
<evidence type="ECO:0000256" key="9">
    <source>
        <dbReference type="ARBA" id="ARBA00022741"/>
    </source>
</evidence>
<dbReference type="CDD" id="cd00769">
    <property type="entry name" value="PheRS_beta_core"/>
    <property type="match status" value="1"/>
</dbReference>
<dbReference type="Proteomes" id="UP001211065">
    <property type="component" value="Unassembled WGS sequence"/>
</dbReference>
<dbReference type="NCBIfam" id="TIGR00471">
    <property type="entry name" value="pheT_arch"/>
    <property type="match status" value="1"/>
</dbReference>
<dbReference type="FunFam" id="3.30.930.10:FF:000059">
    <property type="entry name" value="phenylalanine--tRNA ligase beta subunit"/>
    <property type="match status" value="1"/>
</dbReference>